<accession>A0A381RGH8</accession>
<sequence length="107" mass="11630">MARYYVMGNFSQKGVKGFLTGDSNRESVVKSACEAMGCKFISYDITEGEYDFILVLEGDSEQIIAAKGGAMMSDDFDGMISIKAVSVDSIRKNLKQMQSAYTPPSAS</sequence>
<gene>
    <name evidence="1" type="ORF">METZ01_LOCUS41147</name>
</gene>
<dbReference type="EMBL" id="UINC01001763">
    <property type="protein sequence ID" value="SUZ88293.1"/>
    <property type="molecule type" value="Genomic_DNA"/>
</dbReference>
<reference evidence="1" key="1">
    <citation type="submission" date="2018-05" db="EMBL/GenBank/DDBJ databases">
        <authorList>
            <person name="Lanie J.A."/>
            <person name="Ng W.-L."/>
            <person name="Kazmierczak K.M."/>
            <person name="Andrzejewski T.M."/>
            <person name="Davidsen T.M."/>
            <person name="Wayne K.J."/>
            <person name="Tettelin H."/>
            <person name="Glass J.I."/>
            <person name="Rusch D."/>
            <person name="Podicherti R."/>
            <person name="Tsui H.-C.T."/>
            <person name="Winkler M.E."/>
        </authorList>
    </citation>
    <scope>NUCLEOTIDE SEQUENCE</scope>
</reference>
<dbReference type="AlphaFoldDB" id="A0A381RGH8"/>
<name>A0A381RGH8_9ZZZZ</name>
<dbReference type="InterPro" id="IPR014845">
    <property type="entry name" value="GYD/TTHA1554"/>
</dbReference>
<organism evidence="1">
    <name type="scientific">marine metagenome</name>
    <dbReference type="NCBI Taxonomy" id="408172"/>
    <lineage>
        <taxon>unclassified sequences</taxon>
        <taxon>metagenomes</taxon>
        <taxon>ecological metagenomes</taxon>
    </lineage>
</organism>
<evidence type="ECO:0000313" key="1">
    <source>
        <dbReference type="EMBL" id="SUZ88293.1"/>
    </source>
</evidence>
<proteinExistence type="predicted"/>
<dbReference type="Pfam" id="PF08734">
    <property type="entry name" value="GYD"/>
    <property type="match status" value="1"/>
</dbReference>
<evidence type="ECO:0008006" key="2">
    <source>
        <dbReference type="Google" id="ProtNLM"/>
    </source>
</evidence>
<protein>
    <recommendedName>
        <fullName evidence="2">GYD domain-containing protein</fullName>
    </recommendedName>
</protein>